<evidence type="ECO:0000313" key="2">
    <source>
        <dbReference type="EnsemblMetazoa" id="PHUM284040-PA"/>
    </source>
</evidence>
<dbReference type="CTD" id="8229500"/>
<dbReference type="OrthoDB" id="6328862at2759"/>
<sequence length="301" mass="36434">MLRSHLDLIGRNEPIQRKAKFWQSYVRALKGTDDMRAPESSRRPYGIFRPLLTSEFPDYAWPHSKSIYDDPIHAHDRVTSPGYRYDPVSRETYGMSPRNIYPHHYPTRYRPGRYYNPYTNYHGYDPMYLGEKEPEDKEPYLDSFTKEHPHYYHPHHSTPIYTASKPWNYTPLPLHHSNPLPKRDYTPKLVTPSDKLGYDFQGQPIYTRGGLTRRPLSELLEPNTSLYWPSVVRDPWWWDYPELKPYQSSYRPLYSTPLPYHLRDSYLSPVKRQYLWTKHPIRPFCKFFFFPLFLHFFYYEY</sequence>
<dbReference type="FunCoup" id="E0VL82">
    <property type="interactions" value="32"/>
</dbReference>
<evidence type="ECO:0000313" key="1">
    <source>
        <dbReference type="EMBL" id="EEB14138.1"/>
    </source>
</evidence>
<dbReference type="InParanoid" id="E0VL82"/>
<dbReference type="GeneID" id="8229500"/>
<reference evidence="1" key="2">
    <citation type="submission" date="2007-04" db="EMBL/GenBank/DDBJ databases">
        <title>The genome of the human body louse.</title>
        <authorList>
            <consortium name="The Human Body Louse Genome Consortium"/>
            <person name="Kirkness E."/>
            <person name="Walenz B."/>
            <person name="Hass B."/>
            <person name="Bruggner R."/>
            <person name="Strausberg R."/>
        </authorList>
    </citation>
    <scope>NUCLEOTIDE SEQUENCE</scope>
    <source>
        <strain evidence="1">USDA</strain>
    </source>
</reference>
<dbReference type="EMBL" id="AAZO01003301">
    <property type="status" value="NOT_ANNOTATED_CDS"/>
    <property type="molecule type" value="Genomic_DNA"/>
</dbReference>
<dbReference type="AlphaFoldDB" id="E0VL82"/>
<protein>
    <recommendedName>
        <fullName evidence="4">Myofilin</fullName>
    </recommendedName>
</protein>
<dbReference type="HOGENOM" id="CLU_059243_0_0_1"/>
<keyword evidence="3" id="KW-1185">Reference proteome</keyword>
<dbReference type="EMBL" id="DS235271">
    <property type="protein sequence ID" value="EEB14138.1"/>
    <property type="molecule type" value="Genomic_DNA"/>
</dbReference>
<dbReference type="VEuPathDB" id="VectorBase:PHUM284040"/>
<gene>
    <name evidence="2" type="primary">8229500</name>
    <name evidence="1" type="ORF">Phum_PHUM284040</name>
</gene>
<reference evidence="1" key="1">
    <citation type="submission" date="2007-04" db="EMBL/GenBank/DDBJ databases">
        <title>Annotation of Pediculus humanus corporis strain USDA.</title>
        <authorList>
            <person name="Kirkness E."/>
            <person name="Hannick L."/>
            <person name="Hass B."/>
            <person name="Bruggner R."/>
            <person name="Lawson D."/>
            <person name="Bidwell S."/>
            <person name="Joardar V."/>
            <person name="Caler E."/>
            <person name="Walenz B."/>
            <person name="Inman J."/>
            <person name="Schobel S."/>
            <person name="Galinsky K."/>
            <person name="Amedeo P."/>
            <person name="Strausberg R."/>
        </authorList>
    </citation>
    <scope>NUCLEOTIDE SEQUENCE</scope>
    <source>
        <strain evidence="1">USDA</strain>
    </source>
</reference>
<dbReference type="Proteomes" id="UP000009046">
    <property type="component" value="Unassembled WGS sequence"/>
</dbReference>
<dbReference type="EnsemblMetazoa" id="PHUM284040-RA">
    <property type="protein sequence ID" value="PHUM284040-PA"/>
    <property type="gene ID" value="PHUM284040"/>
</dbReference>
<dbReference type="Pfam" id="PF15929">
    <property type="entry name" value="Myofilin"/>
    <property type="match status" value="1"/>
</dbReference>
<organism>
    <name type="scientific">Pediculus humanus subsp. corporis</name>
    <name type="common">Body louse</name>
    <dbReference type="NCBI Taxonomy" id="121224"/>
    <lineage>
        <taxon>Eukaryota</taxon>
        <taxon>Metazoa</taxon>
        <taxon>Ecdysozoa</taxon>
        <taxon>Arthropoda</taxon>
        <taxon>Hexapoda</taxon>
        <taxon>Insecta</taxon>
        <taxon>Pterygota</taxon>
        <taxon>Neoptera</taxon>
        <taxon>Paraneoptera</taxon>
        <taxon>Psocodea</taxon>
        <taxon>Troctomorpha</taxon>
        <taxon>Phthiraptera</taxon>
        <taxon>Anoplura</taxon>
        <taxon>Pediculidae</taxon>
        <taxon>Pediculus</taxon>
    </lineage>
</organism>
<dbReference type="STRING" id="121224.E0VL82"/>
<dbReference type="KEGG" id="phu:Phum_PHUM284040"/>
<name>E0VL82_PEDHC</name>
<evidence type="ECO:0008006" key="4">
    <source>
        <dbReference type="Google" id="ProtNLM"/>
    </source>
</evidence>
<accession>E0VL82</accession>
<dbReference type="InterPro" id="IPR031828">
    <property type="entry name" value="Myofilin"/>
</dbReference>
<dbReference type="OMA" id="KNRYLWT"/>
<evidence type="ECO:0000313" key="3">
    <source>
        <dbReference type="Proteomes" id="UP000009046"/>
    </source>
</evidence>
<dbReference type="RefSeq" id="XP_002426876.1">
    <property type="nucleotide sequence ID" value="XM_002426831.1"/>
</dbReference>
<dbReference type="eggNOG" id="ENOG502RZKD">
    <property type="taxonomic scope" value="Eukaryota"/>
</dbReference>
<reference evidence="2" key="3">
    <citation type="submission" date="2021-02" db="UniProtKB">
        <authorList>
            <consortium name="EnsemblMetazoa"/>
        </authorList>
    </citation>
    <scope>IDENTIFICATION</scope>
    <source>
        <strain evidence="2">USDA</strain>
    </source>
</reference>
<proteinExistence type="predicted"/>